<evidence type="ECO:0008006" key="5">
    <source>
        <dbReference type="Google" id="ProtNLM"/>
    </source>
</evidence>
<dbReference type="GO" id="GO:0016020">
    <property type="term" value="C:membrane"/>
    <property type="evidence" value="ECO:0007669"/>
    <property type="project" value="UniProtKB-SubCell"/>
</dbReference>
<comment type="subcellular location">
    <subcellularLocation>
        <location evidence="1">Membrane</location>
    </subcellularLocation>
</comment>
<dbReference type="PANTHER" id="PTHR37042">
    <property type="entry name" value="OUTER MEMBRANE PROTEIN RV1973"/>
    <property type="match status" value="1"/>
</dbReference>
<evidence type="ECO:0000313" key="3">
    <source>
        <dbReference type="EMBL" id="OIV36042.1"/>
    </source>
</evidence>
<accession>A0A1J7C8T9</accession>
<reference evidence="3 4" key="1">
    <citation type="submission" date="2016-10" db="EMBL/GenBank/DDBJ databases">
        <title>Genome sequence of Streptomyces gilvigriseus MUSC 26.</title>
        <authorList>
            <person name="Lee L.-H."/>
            <person name="Ser H.-L."/>
        </authorList>
    </citation>
    <scope>NUCLEOTIDE SEQUENCE [LARGE SCALE GENOMIC DNA]</scope>
    <source>
        <strain evidence="3 4">MUSC 26</strain>
    </source>
</reference>
<keyword evidence="2" id="KW-0472">Membrane</keyword>
<proteinExistence type="predicted"/>
<dbReference type="RefSeq" id="WP_071658015.1">
    <property type="nucleotide sequence ID" value="NZ_MLCF01000118.1"/>
</dbReference>
<keyword evidence="4" id="KW-1185">Reference proteome</keyword>
<dbReference type="PANTHER" id="PTHR37042:SF4">
    <property type="entry name" value="OUTER MEMBRANE PROTEIN RV1973"/>
    <property type="match status" value="1"/>
</dbReference>
<evidence type="ECO:0000256" key="2">
    <source>
        <dbReference type="ARBA" id="ARBA00023136"/>
    </source>
</evidence>
<dbReference type="OrthoDB" id="4327963at2"/>
<dbReference type="AlphaFoldDB" id="A0A1J7C8T9"/>
<gene>
    <name evidence="3" type="ORF">BIV57_18390</name>
</gene>
<sequence>MLLTALAVLLLALGAAVWASVGWYRAAHDTTAAYSRDRDAALAAGEQAVQNLNTLDQQHLAAGLALWDSSTTGSLHTQLAQGRAPFLKQVKQAKTSTTAKVLSAALTELDDRAGRAQLMVALKVTVTAPGQQATAKTERLTGQLTRVHGGRWLLSDLGQAPTDDGSTQQ</sequence>
<dbReference type="EMBL" id="MLCF01000118">
    <property type="protein sequence ID" value="OIV36042.1"/>
    <property type="molecule type" value="Genomic_DNA"/>
</dbReference>
<dbReference type="STRING" id="1428644.BIV57_18390"/>
<evidence type="ECO:0000256" key="1">
    <source>
        <dbReference type="ARBA" id="ARBA00004370"/>
    </source>
</evidence>
<organism evidence="3 4">
    <name type="scientific">Mangrovactinospora gilvigrisea</name>
    <dbReference type="NCBI Taxonomy" id="1428644"/>
    <lineage>
        <taxon>Bacteria</taxon>
        <taxon>Bacillati</taxon>
        <taxon>Actinomycetota</taxon>
        <taxon>Actinomycetes</taxon>
        <taxon>Kitasatosporales</taxon>
        <taxon>Streptomycetaceae</taxon>
        <taxon>Mangrovactinospora</taxon>
    </lineage>
</organism>
<dbReference type="Proteomes" id="UP000243342">
    <property type="component" value="Unassembled WGS sequence"/>
</dbReference>
<evidence type="ECO:0000313" key="4">
    <source>
        <dbReference type="Proteomes" id="UP000243342"/>
    </source>
</evidence>
<comment type="caution">
    <text evidence="3">The sequence shown here is derived from an EMBL/GenBank/DDBJ whole genome shotgun (WGS) entry which is preliminary data.</text>
</comment>
<protein>
    <recommendedName>
        <fullName evidence="5">SnoaL-like domain-containing protein</fullName>
    </recommendedName>
</protein>
<name>A0A1J7C8T9_9ACTN</name>